<proteinExistence type="predicted"/>
<dbReference type="RefSeq" id="WP_209334546.1">
    <property type="nucleotide sequence ID" value="NZ_JAGIYY010000002.1"/>
</dbReference>
<dbReference type="Proteomes" id="UP000666240">
    <property type="component" value="Unassembled WGS sequence"/>
</dbReference>
<feature type="domain" description="Glycosyltransferase 2-like" evidence="1">
    <location>
        <begin position="493"/>
        <end position="613"/>
    </location>
</feature>
<dbReference type="InterPro" id="IPR029044">
    <property type="entry name" value="Nucleotide-diphossugar_trans"/>
</dbReference>
<dbReference type="PANTHER" id="PTHR43179:SF7">
    <property type="entry name" value="RHAMNOSYLTRANSFERASE WBBL"/>
    <property type="match status" value="1"/>
</dbReference>
<name>A0A8J7UJB7_9HYPH</name>
<dbReference type="AlphaFoldDB" id="A0A8J7UJB7"/>
<dbReference type="PANTHER" id="PTHR43179">
    <property type="entry name" value="RHAMNOSYLTRANSFERASE WBBL"/>
    <property type="match status" value="1"/>
</dbReference>
<accession>A0A8J7UJB7</accession>
<organism evidence="2 3">
    <name type="scientific">Tianweitania sediminis</name>
    <dbReference type="NCBI Taxonomy" id="1502156"/>
    <lineage>
        <taxon>Bacteria</taxon>
        <taxon>Pseudomonadati</taxon>
        <taxon>Pseudomonadota</taxon>
        <taxon>Alphaproteobacteria</taxon>
        <taxon>Hyphomicrobiales</taxon>
        <taxon>Phyllobacteriaceae</taxon>
        <taxon>Tianweitania</taxon>
    </lineage>
</organism>
<evidence type="ECO:0000313" key="3">
    <source>
        <dbReference type="Proteomes" id="UP000666240"/>
    </source>
</evidence>
<evidence type="ECO:0000313" key="2">
    <source>
        <dbReference type="EMBL" id="MBP0438509.1"/>
    </source>
</evidence>
<protein>
    <submittedName>
        <fullName evidence="2">Glycosyltransferase family 2 protein</fullName>
    </submittedName>
</protein>
<comment type="caution">
    <text evidence="2">The sequence shown here is derived from an EMBL/GenBank/DDBJ whole genome shotgun (WGS) entry which is preliminary data.</text>
</comment>
<dbReference type="CDD" id="cd04186">
    <property type="entry name" value="GT_2_like_c"/>
    <property type="match status" value="1"/>
</dbReference>
<dbReference type="Pfam" id="PF00535">
    <property type="entry name" value="Glycos_transf_2"/>
    <property type="match status" value="1"/>
</dbReference>
<sequence length="781" mass="85529">MSSAIIAELRIQGQLLVGWVIDPKQPDRRFVVEVDCDDQALMVARAEAFLPHLRDAGHGDGCYGFAVTLDEPDSGRKPFRRRYTLRIANTSLVLASVSPSLGPVVEPVSLGGHVVWRGGLRLSGILHGFQVREISGGLQVFEGSSRIDAVVSHSPSSESERDSAFDLFLPAGLADGALHTVRVLDPNGAELDGSPLWIVADLAGFRGLADRALAGLKERDALRDRLLDHLDLLVPASLPFDGYSTWFQKVEEPEDFGPTDDPMTVGIVIIGRSAQEVTVASLREQVGGVSVRVGILDTDDHGRFTAEAWSQLQKALLRGVPLKAVLVVRGGTSFNPKACRLLGEAFSSGDHPPGVVFADHTLFNGEGLTVPVLAPAFDYERMLSQGYGEGLFALSPGLMEQVRFNDVSCNAYDVLFAALEQAAPSLRDKVAHLPRVLANVPQRPPQLAALLLKDAVQHHCARIGIMHDVDATAGQTYPVVRLRRPQPEGQVEIIIPTRDRLDLLKPCLTTLFERTEHPHYQVTVIDNGSVERETRAYLTELEQRGAIKILRDDGPFNYSRLNNRAVGHSTADFICLLNNDVEIIAPGWLSAMQSHFARPDVGAVGAKLTWPNRMLQHGGVVLGTGFAASHAYDRYLADEPGYLDGIRVARECGALTAACMLMRRSDYLAVGGLDELMFPVAFNDVDLSLKLRAAGRVLIWSPEAELLHKESASRSKEVGRLSDRSRADKELAELRAKWRSALVEDPYYNPNLNLDVYTFTGLAVPPRRRDLRRNLPPVPYG</sequence>
<dbReference type="InterPro" id="IPR001173">
    <property type="entry name" value="Glyco_trans_2-like"/>
</dbReference>
<dbReference type="Gene3D" id="3.90.550.10">
    <property type="entry name" value="Spore Coat Polysaccharide Biosynthesis Protein SpsA, Chain A"/>
    <property type="match status" value="1"/>
</dbReference>
<reference evidence="2" key="1">
    <citation type="submission" date="2021-03" db="EMBL/GenBank/DDBJ databases">
        <title>Genome sequencing and assembly of Tianweitania sediminis.</title>
        <authorList>
            <person name="Chhetri G."/>
        </authorList>
    </citation>
    <scope>NUCLEOTIDE SEQUENCE</scope>
    <source>
        <strain evidence="2">Z8</strain>
    </source>
</reference>
<gene>
    <name evidence="2" type="ORF">J5Y06_07600</name>
</gene>
<dbReference type="SUPFAM" id="SSF53448">
    <property type="entry name" value="Nucleotide-diphospho-sugar transferases"/>
    <property type="match status" value="1"/>
</dbReference>
<keyword evidence="3" id="KW-1185">Reference proteome</keyword>
<evidence type="ECO:0000259" key="1">
    <source>
        <dbReference type="Pfam" id="PF00535"/>
    </source>
</evidence>
<dbReference type="EMBL" id="JAGIYY010000002">
    <property type="protein sequence ID" value="MBP0438509.1"/>
    <property type="molecule type" value="Genomic_DNA"/>
</dbReference>